<dbReference type="SUPFAM" id="SSF56784">
    <property type="entry name" value="HAD-like"/>
    <property type="match status" value="1"/>
</dbReference>
<dbReference type="STRING" id="52441.SAMN05216302_101057"/>
<dbReference type="InterPro" id="IPR036412">
    <property type="entry name" value="HAD-like_sf"/>
</dbReference>
<dbReference type="EC" id="3.1.3.18" evidence="4"/>
<dbReference type="Proteomes" id="UP000199533">
    <property type="component" value="Unassembled WGS sequence"/>
</dbReference>
<evidence type="ECO:0000256" key="2">
    <source>
        <dbReference type="ARBA" id="ARBA00004818"/>
    </source>
</evidence>
<evidence type="ECO:0000256" key="4">
    <source>
        <dbReference type="ARBA" id="ARBA00013078"/>
    </source>
</evidence>
<evidence type="ECO:0000313" key="5">
    <source>
        <dbReference type="EMBL" id="SFK60515.1"/>
    </source>
</evidence>
<dbReference type="GO" id="GO:0008967">
    <property type="term" value="F:phosphoglycolate phosphatase activity"/>
    <property type="evidence" value="ECO:0007669"/>
    <property type="project" value="UniProtKB-EC"/>
</dbReference>
<dbReference type="EMBL" id="FOSP01000010">
    <property type="protein sequence ID" value="SFK60515.1"/>
    <property type="molecule type" value="Genomic_DNA"/>
</dbReference>
<accession>A0A1I4AVL9</accession>
<dbReference type="GO" id="GO:0005829">
    <property type="term" value="C:cytosol"/>
    <property type="evidence" value="ECO:0007669"/>
    <property type="project" value="TreeGrafter"/>
</dbReference>
<evidence type="ECO:0000313" key="6">
    <source>
        <dbReference type="Proteomes" id="UP000199533"/>
    </source>
</evidence>
<dbReference type="InterPro" id="IPR050155">
    <property type="entry name" value="HAD-like_hydrolase_sf"/>
</dbReference>
<proteinExistence type="inferred from homology"/>
<dbReference type="Pfam" id="PF13419">
    <property type="entry name" value="HAD_2"/>
    <property type="match status" value="1"/>
</dbReference>
<dbReference type="Gene3D" id="3.40.50.1000">
    <property type="entry name" value="HAD superfamily/HAD-like"/>
    <property type="match status" value="1"/>
</dbReference>
<evidence type="ECO:0000256" key="3">
    <source>
        <dbReference type="ARBA" id="ARBA00006171"/>
    </source>
</evidence>
<dbReference type="InterPro" id="IPR023214">
    <property type="entry name" value="HAD_sf"/>
</dbReference>
<keyword evidence="6" id="KW-1185">Reference proteome</keyword>
<organism evidence="5 6">
    <name type="scientific">Nitrosomonas aestuarii</name>
    <dbReference type="NCBI Taxonomy" id="52441"/>
    <lineage>
        <taxon>Bacteria</taxon>
        <taxon>Pseudomonadati</taxon>
        <taxon>Pseudomonadota</taxon>
        <taxon>Betaproteobacteria</taxon>
        <taxon>Nitrosomonadales</taxon>
        <taxon>Nitrosomonadaceae</taxon>
        <taxon>Nitrosomonas</taxon>
    </lineage>
</organism>
<dbReference type="AlphaFoldDB" id="A0A1I4AVL9"/>
<comment type="similarity">
    <text evidence="3">Belongs to the HAD-like hydrolase superfamily. CbbY/CbbZ/Gph/YieH family.</text>
</comment>
<name>A0A1I4AVL9_9PROT</name>
<dbReference type="PANTHER" id="PTHR43434">
    <property type="entry name" value="PHOSPHOGLYCOLATE PHOSPHATASE"/>
    <property type="match status" value="1"/>
</dbReference>
<dbReference type="GO" id="GO:0006281">
    <property type="term" value="P:DNA repair"/>
    <property type="evidence" value="ECO:0007669"/>
    <property type="project" value="TreeGrafter"/>
</dbReference>
<dbReference type="PANTHER" id="PTHR43434:SF1">
    <property type="entry name" value="PHOSPHOGLYCOLATE PHOSPHATASE"/>
    <property type="match status" value="1"/>
</dbReference>
<comment type="catalytic activity">
    <reaction evidence="1">
        <text>2-phosphoglycolate + H2O = glycolate + phosphate</text>
        <dbReference type="Rhea" id="RHEA:14369"/>
        <dbReference type="ChEBI" id="CHEBI:15377"/>
        <dbReference type="ChEBI" id="CHEBI:29805"/>
        <dbReference type="ChEBI" id="CHEBI:43474"/>
        <dbReference type="ChEBI" id="CHEBI:58033"/>
        <dbReference type="EC" id="3.1.3.18"/>
    </reaction>
</comment>
<dbReference type="Gene3D" id="1.10.150.240">
    <property type="entry name" value="Putative phosphatase, domain 2"/>
    <property type="match status" value="1"/>
</dbReference>
<dbReference type="SFLD" id="SFLDG01129">
    <property type="entry name" value="C1.5:_HAD__Beta-PGM__Phosphata"/>
    <property type="match status" value="1"/>
</dbReference>
<reference evidence="6" key="1">
    <citation type="submission" date="2016-10" db="EMBL/GenBank/DDBJ databases">
        <authorList>
            <person name="Varghese N."/>
            <person name="Submissions S."/>
        </authorList>
    </citation>
    <scope>NUCLEOTIDE SEQUENCE [LARGE SCALE GENOMIC DNA]</scope>
    <source>
        <strain evidence="6">Nm69</strain>
    </source>
</reference>
<gene>
    <name evidence="5" type="ORF">SAMN05216302_101057</name>
</gene>
<dbReference type="InterPro" id="IPR041492">
    <property type="entry name" value="HAD_2"/>
</dbReference>
<sequence>MTETANILMTDWQAIIFDFDGVVAESGEIKTQAFAELYRPYGEDVVAEVVKYHTQNGGLSRYNKFRYFQQHLLNGPSLTPEKEKALDRRFSELVVEAVVACDAVPGAYELIHQQAERMPLFVASGTPEVELKIIVERRGLSPYFKQVRGAPKLKKTLIAEILSDHALKAESVLMIGDAMADYEGAQVNGTAFLGRVRPGDDNPFPPETKVVPDLCSLVSP</sequence>
<dbReference type="InterPro" id="IPR023198">
    <property type="entry name" value="PGP-like_dom2"/>
</dbReference>
<evidence type="ECO:0000256" key="1">
    <source>
        <dbReference type="ARBA" id="ARBA00000830"/>
    </source>
</evidence>
<protein>
    <recommendedName>
        <fullName evidence="4">phosphoglycolate phosphatase</fullName>
        <ecNumber evidence="4">3.1.3.18</ecNumber>
    </recommendedName>
</protein>
<comment type="pathway">
    <text evidence="2">Organic acid metabolism; glycolate biosynthesis; glycolate from 2-phosphoglycolate: step 1/1.</text>
</comment>
<dbReference type="SFLD" id="SFLDS00003">
    <property type="entry name" value="Haloacid_Dehalogenase"/>
    <property type="match status" value="1"/>
</dbReference>